<comment type="caution">
    <text evidence="2">The sequence shown here is derived from an EMBL/GenBank/DDBJ whole genome shotgun (WGS) entry which is preliminary data.</text>
</comment>
<evidence type="ECO:0000313" key="3">
    <source>
        <dbReference type="Proteomes" id="UP000256328"/>
    </source>
</evidence>
<reference evidence="2 3" key="1">
    <citation type="journal article" date="2018" name="IMA Fungus">
        <title>IMA Genome-F 9: Draft genome sequence of Annulohypoxylon stygium, Aspergillus mulundensis, Berkeleyomyces basicola (syn. Thielaviopsis basicola), Ceratocystis smalleyi, two Cercospora beticola strains, Coleophoma cylindrospora, Fusarium fracticaudum, Phialophora cf. hyalina, and Morchella septimelata.</title>
        <authorList>
            <person name="Wingfield B.D."/>
            <person name="Bills G.F."/>
            <person name="Dong Y."/>
            <person name="Huang W."/>
            <person name="Nel W.J."/>
            <person name="Swalarsk-Parry B.S."/>
            <person name="Vaghefi N."/>
            <person name="Wilken P.M."/>
            <person name="An Z."/>
            <person name="de Beer Z.W."/>
            <person name="De Vos L."/>
            <person name="Chen L."/>
            <person name="Duong T.A."/>
            <person name="Gao Y."/>
            <person name="Hammerbacher A."/>
            <person name="Kikkert J.R."/>
            <person name="Li Y."/>
            <person name="Li H."/>
            <person name="Li K."/>
            <person name="Li Q."/>
            <person name="Liu X."/>
            <person name="Ma X."/>
            <person name="Naidoo K."/>
            <person name="Pethybridge S.J."/>
            <person name="Sun J."/>
            <person name="Steenkamp E.T."/>
            <person name="van der Nest M.A."/>
            <person name="van Wyk S."/>
            <person name="Wingfield M.J."/>
            <person name="Xiong C."/>
            <person name="Yue Q."/>
            <person name="Zhang X."/>
        </authorList>
    </citation>
    <scope>NUCLEOTIDE SEQUENCE [LARGE SCALE GENOMIC DNA]</scope>
    <source>
        <strain evidence="2 3">BP5796</strain>
    </source>
</reference>
<accession>A0A3D8T0R7</accession>
<dbReference type="CDD" id="cd04301">
    <property type="entry name" value="NAT_SF"/>
    <property type="match status" value="1"/>
</dbReference>
<evidence type="ECO:0000259" key="1">
    <source>
        <dbReference type="PROSITE" id="PS51186"/>
    </source>
</evidence>
<dbReference type="EMBL" id="PDLN01000003">
    <property type="protein sequence ID" value="RDW91598.1"/>
    <property type="molecule type" value="Genomic_DNA"/>
</dbReference>
<gene>
    <name evidence="2" type="ORF">BP5796_02763</name>
</gene>
<dbReference type="Proteomes" id="UP000256328">
    <property type="component" value="Unassembled WGS sequence"/>
</dbReference>
<sequence length="231" mass="25176">MPPSDPRFFQEAWSIELASAPHLKFHRVEPTNRTLLATWGKLVARHSRSAQAPEGNEAAIAAQAAQAILTLSKRFNEAFTAHHVLDVLVEVDGQAAGRGAVVQIQEEPPLANIGISLAPEARGRGVGKALMRVLLRLSNEVDVGIIQAGTMKENTAMRALARSLGLEETDEVKVAPGRGVVAEVLYKNIPREKWLDLEMDVSFLGPLEPVPIEEEVEIKDGKKAKEEIKDS</sequence>
<dbReference type="InterPro" id="IPR000182">
    <property type="entry name" value="GNAT_dom"/>
</dbReference>
<organism evidence="2 3">
    <name type="scientific">Coleophoma crateriformis</name>
    <dbReference type="NCBI Taxonomy" id="565419"/>
    <lineage>
        <taxon>Eukaryota</taxon>
        <taxon>Fungi</taxon>
        <taxon>Dikarya</taxon>
        <taxon>Ascomycota</taxon>
        <taxon>Pezizomycotina</taxon>
        <taxon>Leotiomycetes</taxon>
        <taxon>Helotiales</taxon>
        <taxon>Dermateaceae</taxon>
        <taxon>Coleophoma</taxon>
    </lineage>
</organism>
<protein>
    <recommendedName>
        <fullName evidence="1">N-acetyltransferase domain-containing protein</fullName>
    </recommendedName>
</protein>
<name>A0A3D8T0R7_9HELO</name>
<proteinExistence type="predicted"/>
<dbReference type="AlphaFoldDB" id="A0A3D8T0R7"/>
<dbReference type="OrthoDB" id="4224637at2759"/>
<dbReference type="Pfam" id="PF00583">
    <property type="entry name" value="Acetyltransf_1"/>
    <property type="match status" value="1"/>
</dbReference>
<dbReference type="InterPro" id="IPR016181">
    <property type="entry name" value="Acyl_CoA_acyltransferase"/>
</dbReference>
<evidence type="ECO:0000313" key="2">
    <source>
        <dbReference type="EMBL" id="RDW91598.1"/>
    </source>
</evidence>
<dbReference type="SUPFAM" id="SSF55729">
    <property type="entry name" value="Acyl-CoA N-acyltransferases (Nat)"/>
    <property type="match status" value="1"/>
</dbReference>
<dbReference type="PROSITE" id="PS51186">
    <property type="entry name" value="GNAT"/>
    <property type="match status" value="1"/>
</dbReference>
<dbReference type="Gene3D" id="3.40.630.30">
    <property type="match status" value="1"/>
</dbReference>
<dbReference type="GO" id="GO:0016747">
    <property type="term" value="F:acyltransferase activity, transferring groups other than amino-acyl groups"/>
    <property type="evidence" value="ECO:0007669"/>
    <property type="project" value="InterPro"/>
</dbReference>
<feature type="domain" description="N-acetyltransferase" evidence="1">
    <location>
        <begin position="42"/>
        <end position="190"/>
    </location>
</feature>
<keyword evidence="3" id="KW-1185">Reference proteome</keyword>